<comment type="caution">
    <text evidence="1">The sequence shown here is derived from an EMBL/GenBank/DDBJ whole genome shotgun (WGS) entry which is preliminary data.</text>
</comment>
<evidence type="ECO:0000313" key="2">
    <source>
        <dbReference type="Proteomes" id="UP000324800"/>
    </source>
</evidence>
<dbReference type="EMBL" id="SNRW01013974">
    <property type="protein sequence ID" value="KAA6372009.1"/>
    <property type="molecule type" value="Genomic_DNA"/>
</dbReference>
<dbReference type="AlphaFoldDB" id="A0A5J4UNG1"/>
<proteinExistence type="predicted"/>
<accession>A0A5J4UNG1</accession>
<gene>
    <name evidence="1" type="ORF">EZS28_032462</name>
</gene>
<dbReference type="Proteomes" id="UP000324800">
    <property type="component" value="Unassembled WGS sequence"/>
</dbReference>
<name>A0A5J4UNG1_9EUKA</name>
<organism evidence="1 2">
    <name type="scientific">Streblomastix strix</name>
    <dbReference type="NCBI Taxonomy" id="222440"/>
    <lineage>
        <taxon>Eukaryota</taxon>
        <taxon>Metamonada</taxon>
        <taxon>Preaxostyla</taxon>
        <taxon>Oxymonadida</taxon>
        <taxon>Streblomastigidae</taxon>
        <taxon>Streblomastix</taxon>
    </lineage>
</organism>
<protein>
    <submittedName>
        <fullName evidence="1">Uncharacterized protein</fullName>
    </submittedName>
</protein>
<evidence type="ECO:0000313" key="1">
    <source>
        <dbReference type="EMBL" id="KAA6372009.1"/>
    </source>
</evidence>
<sequence>MSLALVEEAKILYCYKVRELRERCVKVTRSLSGIVNFANLVVAECRIEYADAPKIFNSFNSLVNSTLMSFVVVDLLKPLCHNKRLSYSLSVS</sequence>
<reference evidence="1 2" key="1">
    <citation type="submission" date="2019-03" db="EMBL/GenBank/DDBJ databases">
        <title>Single cell metagenomics reveals metabolic interactions within the superorganism composed of flagellate Streblomastix strix and complex community of Bacteroidetes bacteria on its surface.</title>
        <authorList>
            <person name="Treitli S.C."/>
            <person name="Kolisko M."/>
            <person name="Husnik F."/>
            <person name="Keeling P."/>
            <person name="Hampl V."/>
        </authorList>
    </citation>
    <scope>NUCLEOTIDE SEQUENCE [LARGE SCALE GENOMIC DNA]</scope>
    <source>
        <strain evidence="1">ST1C</strain>
    </source>
</reference>
<feature type="non-terminal residue" evidence="1">
    <location>
        <position position="92"/>
    </location>
</feature>